<protein>
    <submittedName>
        <fullName evidence="1">Uncharacterized protein</fullName>
    </submittedName>
</protein>
<dbReference type="AlphaFoldDB" id="A0A0E9P522"/>
<reference evidence="1" key="1">
    <citation type="submission" date="2014-11" db="EMBL/GenBank/DDBJ databases">
        <authorList>
            <person name="Amaro Gonzalez C."/>
        </authorList>
    </citation>
    <scope>NUCLEOTIDE SEQUENCE</scope>
</reference>
<dbReference type="EMBL" id="GBXM01109146">
    <property type="protein sequence ID" value="JAG99430.1"/>
    <property type="molecule type" value="Transcribed_RNA"/>
</dbReference>
<organism evidence="1">
    <name type="scientific">Anguilla anguilla</name>
    <name type="common">European freshwater eel</name>
    <name type="synonym">Muraena anguilla</name>
    <dbReference type="NCBI Taxonomy" id="7936"/>
    <lineage>
        <taxon>Eukaryota</taxon>
        <taxon>Metazoa</taxon>
        <taxon>Chordata</taxon>
        <taxon>Craniata</taxon>
        <taxon>Vertebrata</taxon>
        <taxon>Euteleostomi</taxon>
        <taxon>Actinopterygii</taxon>
        <taxon>Neopterygii</taxon>
        <taxon>Teleostei</taxon>
        <taxon>Anguilliformes</taxon>
        <taxon>Anguillidae</taxon>
        <taxon>Anguilla</taxon>
    </lineage>
</organism>
<name>A0A0E9P522_ANGAN</name>
<proteinExistence type="predicted"/>
<reference evidence="1" key="2">
    <citation type="journal article" date="2015" name="Fish Shellfish Immunol.">
        <title>Early steps in the European eel (Anguilla anguilla)-Vibrio vulnificus interaction in the gills: Role of the RtxA13 toxin.</title>
        <authorList>
            <person name="Callol A."/>
            <person name="Pajuelo D."/>
            <person name="Ebbesson L."/>
            <person name="Teles M."/>
            <person name="MacKenzie S."/>
            <person name="Amaro C."/>
        </authorList>
    </citation>
    <scope>NUCLEOTIDE SEQUENCE</scope>
</reference>
<evidence type="ECO:0000313" key="1">
    <source>
        <dbReference type="EMBL" id="JAG99430.1"/>
    </source>
</evidence>
<accession>A0A0E9P522</accession>
<sequence>MNSKWSGKSFYRKLISRIILLLLVFPHFSCPALCC</sequence>